<name>A0ABY7ES67_MYAAR</name>
<feature type="compositionally biased region" description="Basic and acidic residues" evidence="1">
    <location>
        <begin position="2903"/>
        <end position="2913"/>
    </location>
</feature>
<dbReference type="InterPro" id="IPR031248">
    <property type="entry name" value="RNF213"/>
</dbReference>
<protein>
    <submittedName>
        <fullName evidence="3">R213A-like protein</fullName>
    </submittedName>
</protein>
<feature type="region of interest" description="Disordered" evidence="1">
    <location>
        <begin position="2865"/>
        <end position="2913"/>
    </location>
</feature>
<dbReference type="Gene3D" id="3.40.50.300">
    <property type="entry name" value="P-loop containing nucleotide triphosphate hydrolases"/>
    <property type="match status" value="1"/>
</dbReference>
<dbReference type="PANTHER" id="PTHR22605">
    <property type="entry name" value="RZ-TYPE DOMAIN-CONTAINING PROTEIN"/>
    <property type="match status" value="1"/>
</dbReference>
<dbReference type="InterPro" id="IPR011704">
    <property type="entry name" value="ATPase_dyneun-rel_AAA"/>
</dbReference>
<feature type="domain" description="ATPase dynein-related AAA" evidence="2">
    <location>
        <begin position="1940"/>
        <end position="2062"/>
    </location>
</feature>
<sequence length="3276" mass="375080">MNLVGKFRDYFYVDHDKECKENAIKSARIFCPRWFRFEQDGSDTTNADKSIQESLECMQSLYTGLDRVYRIDAQCCKSKAEFIEMLSQPFIERTLTSLMKATQSTQNYNHSLTKIIAVGLLCKQMDIKLSQRNWQCFCKLCSLSTSKDMTCPCELQTVRKTFKDSTIKQAVLHVISNGEAKWKDPSWLYCLPLLHFTSDLVRPYDKCKFDLSYADAVPTWWGIEDISKFVEAFKKCKKDWAITPVEMYKNLQIWMQMDFYLPRSFVACLSAKELLEVLKKINIPLDVCVASLRFWVDTTNPCYKDKFVYIAQGDEQIVIQCLETFLIRLKSSERNESSEQRAMAFKIAQQMFQITTQTGVFLKVIHSSHILITVARHQVQTEQDIKFTEIAAGKIVNWLKNRCIKEDRWQYYMDDYMKYWNAAFISSPTKESVEETWNSLLANSLFSTLKERFRTSEELTKSFVTLYCKQLEKFNTPLQECLSSLAAEAISAAYTVQYSHFHSNERKRFGDLLSTLFEDEYVKRIREDSDQQHVDIMQMILEWEPMKVYLRSDGANKAMISETCRDKIELMAVVVESQWNALVSGQVEVQILKLINKNLASFTNAITSLVPENRELAQQANLVIRARMKELHAVETLSKQMITFQNMCQFLRNVDLQSIIEGIQSTTEETLENQPLAKLCVPIKVESNFMLDKFEPELLTFCEHTDVLQVIGQLNTIHSSCVFDKYWIDTCHGLDLNTCKSAKDVVEFVWVPVKERFDEFVNDLKSGDIKMRTVERMIGKKYGDDFEGIQKEMERFELPQNIILVRLNQLQQNRRLELCVRGAEALLQLKKRYDLQGNFQPIETIKQHSESDIEMNKFDESVMNTCDVLVRMTDNEVACIDALVKSKPLVSWLKESMQEGGQKELKVFIDLAMMSAGEKPMDIRKVQCLHSAVMGYSPLIFDLRSSDGYEEVLQKCEHVWNYTDTNPNLPQQLVDTNRHLSWLKEIKMAHGSVEVSSLMQTDLINTKGTIYIGKKNRGAKSEADTNLEIKHILMLCVPKLESQEIQEYTYDDIQELQSKLMLVVGKADSGNTSVQRFTMIFENVIRLCKVYIDLCTSGCVMFNDWSVEFLCTPDLSKPVCATVQFGDTDESLRLKGMKSTEENLPEMIQAIARYLERCLKEWLRHIQEKRQEHLSLNYFTTDQLVILQKELVKLEMEEEPIKYVYPMLSVVKHNCTQEKDNIRRPTEPVKVEIEQQREEFIDMLVENCIARDIAERSLDHVELDEVENLDISNALVWCMDESERVESVGDQDAFTASGPLADSSATILSVIQSKLKGLVRKTETGTTPLIMSLEEIWTNFTESVSSSIRDYLSLEHLGILLQKLEKMDNRCIRRTFPPYLKEGEPNLIVCPQDEILQTILSLYQYDAEQPLPQSDEVLLCRSNTSKDDVDVFLRRVFLNESSRIHCLAKVDNLKYDVSEHTEIMTEKYMHECSLTEVSGMYDAWLAVRRISPPVTALTHGSLTVRVVRSTRAGVGKTLYVQRKEEKLTACPRGAKSVCKRVTIPLQTKNVDMWHVTDRLLKYIELPSINCTNLYHIDVYHEVQEGIDDLLFNLVVLNCLTNRTGYVWRRSMRDLYIIETMPTLVYSPGASQQEPKTHSRQEMFRIMPEVRCRSPQESLAILSGKNQEDLRTSDQTFDEKEFLSDVYQRPFHFLLNLEVGKQISVGGGKSILSGTPTATKEEMRHCLDILLRYCGVQDPSWSELQNFVWFLNRQLADLEENVFVTAEEDLPGICRFDFSTSSIEISEQTPDVNAESTVESDNDVDIKMFKLRRTWETSPHPYIFFNSDKMTFTFLGFLLDRKTGNLKDIQTGEVLKQSIVTPNLYDGLARNGVQVQDQFDKLGRSDKLLRLCKVMGVSVPTEKQGKRDVEVPVDPDSTYELTTDNVKKMLAIYMRFRCDIPVIVMGETGCGKTRLVKFLCALQCPHDANAENMIIMKIHGGTTVDDISKKVLYAERKSIENANKFGKDVYTVLFFDEANTTEAIGVIKEIICDRSVDGRQLTNCPNLKFVAACNPYRRHPEELIKKLENAGLGYHVYRVQPLSRSLLPFVWDFGQLNTEVEVMYIRQMVIRYDECSFVSLRDVERSLIVMLWFYKTGKKTLFPAMNELLGDKHKSPDDISRSLILALGVCYHACLSERSSYRTAIASKFKTPLNTIPDEKYFLQEIDACQSVFLNNVDLAQNIARNAALKENVFMMVVCVELRIPLFLVGKPGSSKSLAKTIVDDAMQGPNAAYDLYKELKQVQIMSYQCSPLSTAEGIVGTFKQCAGLQKNKNLEQFVSVVVLDEVGLAEDSPKMPLKTLHPLLEDGCDDDSNPSPEKKVSFIGISNWALDPAKMNRGILVQRAVPDIKELKISAQGICDTTEELKHLMNHVIGPLADSYLEVLMKMVYCFVKRKKEKPTWPQILYAIKRNFGGLDSVDPVHTFKDNLRAVVSTEEHPDEIDTSPSGLIQACLFDIHNMNIESRYLLLLTENYGALTIIQQQIFSGPHEQNLPETIFGSSFRSDQDLYDALNQYYVKFGGERFVDLGLGTHRVKCPVHRDFRLIVVAETKTVYEHFPIPLINRLEKHFLNIDTMLNDEHRDLVKELRAWSIEFTKPRQRHMRGKQTLEDLLEEGKKILMWCATPEAMIARDDDSLMDIYSTEQQHESLEDFLNVNITQNKQNQRRSFTQVTTHSKLMAGVHKTMLSTATDISQNNTLLLESLTSFDTEQEFTTKLKQHVDQLEKNTPSLLVVQCESGDKNANLIACARYCIMAEVKHCTDIHVVFIVQLPRKAGGSFKGFQCGVWRSVHIDEIHSDEESTPHIRDLKGKALSEVFSYTAVEIQEKPTTVHSNQADGDTSDTDDSGDEAETERKTTDIDDEEDATAKKETTDRLDTSQNTIEGLIVSCVQLALSHVKDVKENRHRETERIDIVLKCLQRDKNLDNDKVSFVRGIQACLAKLLREKENDVQGQIEARNWLNAEASASEEIAKAGTFRRSCVRTIMSKVSPILAGLIGYIDTNKQLDILSPTGREVQDVIVQRTGCDGHIFDAEFPFSWSIIDFVNEIMGGSDLRSKPENTHHAKLFISTEQLSVYANIMRNSSVGKVLDGLQGDGVAMIRQNGISGKVLESYIHDFVHTVYRVERETELKVVSKYLQERASSVLKMSQSDDEKDIHLAIVCIHFAYLDDKDALFEFRFLNTVWKDCCTAIIDIPTTYEKGGYKLEKGNISSFKEITGLESIETFLKFCSKIAGKIYLV</sequence>
<keyword evidence="4" id="KW-1185">Reference proteome</keyword>
<evidence type="ECO:0000313" key="4">
    <source>
        <dbReference type="Proteomes" id="UP001164746"/>
    </source>
</evidence>
<dbReference type="PANTHER" id="PTHR22605:SF16">
    <property type="entry name" value="E3 UBIQUITIN-PROTEIN LIGASE RNF213"/>
    <property type="match status" value="1"/>
</dbReference>
<evidence type="ECO:0000259" key="2">
    <source>
        <dbReference type="Pfam" id="PF07728"/>
    </source>
</evidence>
<dbReference type="SUPFAM" id="SSF52540">
    <property type="entry name" value="P-loop containing nucleoside triphosphate hydrolases"/>
    <property type="match status" value="2"/>
</dbReference>
<dbReference type="Pfam" id="PF07728">
    <property type="entry name" value="AAA_5"/>
    <property type="match status" value="1"/>
</dbReference>
<dbReference type="CDD" id="cd00009">
    <property type="entry name" value="AAA"/>
    <property type="match status" value="1"/>
</dbReference>
<accession>A0ABY7ES67</accession>
<organism evidence="3 4">
    <name type="scientific">Mya arenaria</name>
    <name type="common">Soft-shell clam</name>
    <dbReference type="NCBI Taxonomy" id="6604"/>
    <lineage>
        <taxon>Eukaryota</taxon>
        <taxon>Metazoa</taxon>
        <taxon>Spiralia</taxon>
        <taxon>Lophotrochozoa</taxon>
        <taxon>Mollusca</taxon>
        <taxon>Bivalvia</taxon>
        <taxon>Autobranchia</taxon>
        <taxon>Heteroconchia</taxon>
        <taxon>Euheterodonta</taxon>
        <taxon>Imparidentia</taxon>
        <taxon>Neoheterodontei</taxon>
        <taxon>Myida</taxon>
        <taxon>Myoidea</taxon>
        <taxon>Myidae</taxon>
        <taxon>Mya</taxon>
    </lineage>
</organism>
<dbReference type="Proteomes" id="UP001164746">
    <property type="component" value="Chromosome 8"/>
</dbReference>
<gene>
    <name evidence="3" type="ORF">MAR_025751</name>
</gene>
<reference evidence="3" key="1">
    <citation type="submission" date="2022-11" db="EMBL/GenBank/DDBJ databases">
        <title>Centuries of genome instability and evolution in soft-shell clam transmissible cancer (bioRxiv).</title>
        <authorList>
            <person name="Hart S.F.M."/>
            <person name="Yonemitsu M.A."/>
            <person name="Giersch R.M."/>
            <person name="Beal B.F."/>
            <person name="Arriagada G."/>
            <person name="Davis B.W."/>
            <person name="Ostrander E.A."/>
            <person name="Goff S.P."/>
            <person name="Metzger M.J."/>
        </authorList>
    </citation>
    <scope>NUCLEOTIDE SEQUENCE</scope>
    <source>
        <strain evidence="3">MELC-2E11</strain>
        <tissue evidence="3">Siphon/mantle</tissue>
    </source>
</reference>
<evidence type="ECO:0000313" key="3">
    <source>
        <dbReference type="EMBL" id="WAR11571.1"/>
    </source>
</evidence>
<proteinExistence type="predicted"/>
<evidence type="ECO:0000256" key="1">
    <source>
        <dbReference type="SAM" id="MobiDB-lite"/>
    </source>
</evidence>
<dbReference type="InterPro" id="IPR027417">
    <property type="entry name" value="P-loop_NTPase"/>
</dbReference>
<feature type="compositionally biased region" description="Acidic residues" evidence="1">
    <location>
        <begin position="2877"/>
        <end position="2889"/>
    </location>
</feature>
<dbReference type="EMBL" id="CP111019">
    <property type="protein sequence ID" value="WAR11571.1"/>
    <property type="molecule type" value="Genomic_DNA"/>
</dbReference>